<dbReference type="AlphaFoldDB" id="A0A143PTX3"/>
<dbReference type="InterPro" id="IPR020103">
    <property type="entry name" value="PsdUridine_synth_cat_dom_sf"/>
</dbReference>
<dbReference type="GO" id="GO:0005829">
    <property type="term" value="C:cytosol"/>
    <property type="evidence" value="ECO:0007669"/>
    <property type="project" value="UniProtKB-ARBA"/>
</dbReference>
<dbReference type="InterPro" id="IPR000748">
    <property type="entry name" value="PsdUridine_synth_RsuA/RluB/E/F"/>
</dbReference>
<comment type="similarity">
    <text evidence="1 5">Belongs to the pseudouridine synthase RsuA family.</text>
</comment>
<evidence type="ECO:0000313" key="8">
    <source>
        <dbReference type="EMBL" id="AMY11269.1"/>
    </source>
</evidence>
<dbReference type="Pfam" id="PF01479">
    <property type="entry name" value="S4"/>
    <property type="match status" value="1"/>
</dbReference>
<dbReference type="Pfam" id="PF00849">
    <property type="entry name" value="PseudoU_synth_2"/>
    <property type="match status" value="1"/>
</dbReference>
<dbReference type="InterPro" id="IPR002942">
    <property type="entry name" value="S4_RNA-bd"/>
</dbReference>
<dbReference type="InterPro" id="IPR042092">
    <property type="entry name" value="PsdUridine_s_RsuA/RluB/E/F_cat"/>
</dbReference>
<organism evidence="8 9">
    <name type="scientific">Luteitalea pratensis</name>
    <dbReference type="NCBI Taxonomy" id="1855912"/>
    <lineage>
        <taxon>Bacteria</taxon>
        <taxon>Pseudomonadati</taxon>
        <taxon>Acidobacteriota</taxon>
        <taxon>Vicinamibacteria</taxon>
        <taxon>Vicinamibacterales</taxon>
        <taxon>Vicinamibacteraceae</taxon>
        <taxon>Luteitalea</taxon>
    </lineage>
</organism>
<dbReference type="Gene3D" id="3.30.70.1560">
    <property type="entry name" value="Alpha-L RNA-binding motif"/>
    <property type="match status" value="1"/>
</dbReference>
<evidence type="ECO:0000256" key="6">
    <source>
        <dbReference type="SAM" id="MobiDB-lite"/>
    </source>
</evidence>
<reference evidence="9" key="2">
    <citation type="submission" date="2016-04" db="EMBL/GenBank/DDBJ databases">
        <title>First Complete Genome Sequence of a Subdivision 6 Acidobacterium.</title>
        <authorList>
            <person name="Huang S."/>
            <person name="Vieira S."/>
            <person name="Bunk B."/>
            <person name="Riedel T."/>
            <person name="Sproeer C."/>
            <person name="Overmann J."/>
        </authorList>
    </citation>
    <scope>NUCLEOTIDE SEQUENCE [LARGE SCALE GENOMIC DNA]</scope>
    <source>
        <strain evidence="9">DSM 100886 HEG_-6_39</strain>
    </source>
</reference>
<dbReference type="InterPro" id="IPR018496">
    <property type="entry name" value="PsdUridine_synth_RsuA/RluB_CS"/>
</dbReference>
<evidence type="ECO:0000259" key="7">
    <source>
        <dbReference type="SMART" id="SM00363"/>
    </source>
</evidence>
<proteinExistence type="inferred from homology"/>
<dbReference type="SUPFAM" id="SSF55120">
    <property type="entry name" value="Pseudouridine synthase"/>
    <property type="match status" value="1"/>
</dbReference>
<feature type="domain" description="RNA-binding S4" evidence="7">
    <location>
        <begin position="4"/>
        <end position="68"/>
    </location>
</feature>
<keyword evidence="2 4" id="KW-0694">RNA-binding</keyword>
<dbReference type="NCBIfam" id="TIGR00093">
    <property type="entry name" value="pseudouridine synthase"/>
    <property type="match status" value="1"/>
</dbReference>
<name>A0A143PTX3_LUTPR</name>
<dbReference type="STRING" id="1855912.LuPra_04516"/>
<dbReference type="OrthoDB" id="9807213at2"/>
<dbReference type="InterPro" id="IPR050343">
    <property type="entry name" value="RsuA_PseudoU_synthase"/>
</dbReference>
<feature type="region of interest" description="Disordered" evidence="6">
    <location>
        <begin position="245"/>
        <end position="308"/>
    </location>
</feature>
<dbReference type="EMBL" id="CP015136">
    <property type="protein sequence ID" value="AMY11269.1"/>
    <property type="molecule type" value="Genomic_DNA"/>
</dbReference>
<dbReference type="CDD" id="cd02870">
    <property type="entry name" value="PseudoU_synth_RsuA_like"/>
    <property type="match status" value="1"/>
</dbReference>
<dbReference type="EC" id="5.4.99.-" evidence="5"/>
<dbReference type="Gene3D" id="3.10.290.10">
    <property type="entry name" value="RNA-binding S4 domain"/>
    <property type="match status" value="1"/>
</dbReference>
<dbReference type="PANTHER" id="PTHR47683:SF3">
    <property type="entry name" value="RIBOSOMAL LARGE SUBUNIT PSEUDOURIDINE SYNTHASE B"/>
    <property type="match status" value="1"/>
</dbReference>
<keyword evidence="9" id="KW-1185">Reference proteome</keyword>
<dbReference type="CDD" id="cd00165">
    <property type="entry name" value="S4"/>
    <property type="match status" value="1"/>
</dbReference>
<evidence type="ECO:0000313" key="9">
    <source>
        <dbReference type="Proteomes" id="UP000076079"/>
    </source>
</evidence>
<dbReference type="InterPro" id="IPR020094">
    <property type="entry name" value="TruA/RsuA/RluB/E/F_N"/>
</dbReference>
<dbReference type="GO" id="GO:0003723">
    <property type="term" value="F:RNA binding"/>
    <property type="evidence" value="ECO:0007669"/>
    <property type="project" value="UniProtKB-KW"/>
</dbReference>
<dbReference type="InterPro" id="IPR006145">
    <property type="entry name" value="PsdUridine_synth_RsuA/RluA"/>
</dbReference>
<accession>A0A143PTX3</accession>
<dbReference type="SMART" id="SM00363">
    <property type="entry name" value="S4"/>
    <property type="match status" value="1"/>
</dbReference>
<dbReference type="FunFam" id="3.10.290.10:FF:000003">
    <property type="entry name" value="Pseudouridine synthase"/>
    <property type="match status" value="1"/>
</dbReference>
<reference evidence="8 9" key="1">
    <citation type="journal article" date="2016" name="Genome Announc.">
        <title>First Complete Genome Sequence of a Subdivision 6 Acidobacterium Strain.</title>
        <authorList>
            <person name="Huang S."/>
            <person name="Vieira S."/>
            <person name="Bunk B."/>
            <person name="Riedel T."/>
            <person name="Sproer C."/>
            <person name="Overmann J."/>
        </authorList>
    </citation>
    <scope>NUCLEOTIDE SEQUENCE [LARGE SCALE GENOMIC DNA]</scope>
    <source>
        <strain evidence="9">DSM 100886 HEG_-6_39</strain>
    </source>
</reference>
<dbReference type="PROSITE" id="PS50889">
    <property type="entry name" value="S4"/>
    <property type="match status" value="1"/>
</dbReference>
<dbReference type="Gene3D" id="3.30.70.580">
    <property type="entry name" value="Pseudouridine synthase I, catalytic domain, N-terminal subdomain"/>
    <property type="match status" value="1"/>
</dbReference>
<evidence type="ECO:0000256" key="2">
    <source>
        <dbReference type="ARBA" id="ARBA00022884"/>
    </source>
</evidence>
<dbReference type="SUPFAM" id="SSF55174">
    <property type="entry name" value="Alpha-L RNA-binding motif"/>
    <property type="match status" value="1"/>
</dbReference>
<protein>
    <recommendedName>
        <fullName evidence="5">Pseudouridine synthase</fullName>
        <ecNumber evidence="5">5.4.99.-</ecNumber>
    </recommendedName>
</protein>
<sequence>MPQERLQKILSAAGIASRRVAESLIAEGRVRVNGEVVNELGTKADGQTDRIEVDGRRLHTAVPRRYILLYKPVHYVTTRSDPQRRPTVLTLLGEAGQGLYPVGRLDFDSEGLILLTNDGELADRLTHPRHEVPRTYEVRVFGVPAGETMRRLETGVPLDGRRTAPAKVRVIESFTKKSGEQSLLQIVIHEGRNRQVRRMFQAVGLPVITLARTSIGTLTDRRMKPGMYRELRPAEVQQLRADAGLAAGPAPARTRTSSEPQAGVRFGHAPTPSHVKRSVGGKPRAPKITLREAARAAKPARGPRKRSR</sequence>
<dbReference type="GO" id="GO:0000455">
    <property type="term" value="P:enzyme-directed rRNA pseudouridine synthesis"/>
    <property type="evidence" value="ECO:0007669"/>
    <property type="project" value="UniProtKB-ARBA"/>
</dbReference>
<gene>
    <name evidence="8" type="primary">rluB</name>
    <name evidence="8" type="ORF">LuPra_04516</name>
</gene>
<evidence type="ECO:0000256" key="3">
    <source>
        <dbReference type="ARBA" id="ARBA00023235"/>
    </source>
</evidence>
<dbReference type="InterPro" id="IPR036986">
    <property type="entry name" value="S4_RNA-bd_sf"/>
</dbReference>
<evidence type="ECO:0000256" key="5">
    <source>
        <dbReference type="RuleBase" id="RU003887"/>
    </source>
</evidence>
<dbReference type="FunFam" id="3.30.70.1560:FF:000001">
    <property type="entry name" value="Pseudouridine synthase"/>
    <property type="match status" value="1"/>
</dbReference>
<dbReference type="RefSeq" id="WP_110172833.1">
    <property type="nucleotide sequence ID" value="NZ_CP015136.1"/>
</dbReference>
<dbReference type="KEGG" id="abac:LuPra_04516"/>
<evidence type="ECO:0000256" key="4">
    <source>
        <dbReference type="PROSITE-ProRule" id="PRU00182"/>
    </source>
</evidence>
<keyword evidence="3 5" id="KW-0413">Isomerase</keyword>
<evidence type="ECO:0000256" key="1">
    <source>
        <dbReference type="ARBA" id="ARBA00008348"/>
    </source>
</evidence>
<dbReference type="PATRIC" id="fig|1813736.3.peg.4764"/>
<dbReference type="PROSITE" id="PS01149">
    <property type="entry name" value="PSI_RSU"/>
    <property type="match status" value="1"/>
</dbReference>
<dbReference type="PANTHER" id="PTHR47683">
    <property type="entry name" value="PSEUDOURIDINE SYNTHASE FAMILY PROTEIN-RELATED"/>
    <property type="match status" value="1"/>
</dbReference>
<dbReference type="Proteomes" id="UP000076079">
    <property type="component" value="Chromosome"/>
</dbReference>
<dbReference type="GO" id="GO:0120159">
    <property type="term" value="F:rRNA pseudouridine synthase activity"/>
    <property type="evidence" value="ECO:0007669"/>
    <property type="project" value="UniProtKB-ARBA"/>
</dbReference>